<gene>
    <name evidence="2" type="ORF">DXA03_16510</name>
</gene>
<dbReference type="AlphaFoldDB" id="A0A413LYW0"/>
<proteinExistence type="predicted"/>
<feature type="transmembrane region" description="Helical" evidence="1">
    <location>
        <begin position="127"/>
        <end position="155"/>
    </location>
</feature>
<comment type="caution">
    <text evidence="2">The sequence shown here is derived from an EMBL/GenBank/DDBJ whole genome shotgun (WGS) entry which is preliminary data.</text>
</comment>
<evidence type="ECO:0000313" key="2">
    <source>
        <dbReference type="EMBL" id="RGZ11643.1"/>
    </source>
</evidence>
<sequence>MKTIKINYREVIFILFSVICGISKFYPFNVESYFTYTLAVIWILYSYSVRCSKENIVTAKFHQKLFINPIICMFIYTFCMWIIKKPNGSGTVLDYYTRLLSNSLFLIITSLFICRAYVLFGRKTLELLWISMILSYSVLGILRAVVHCGVLTVFKSVFLLQDILEVNNYLEVHDLTFALGFFPFVLCGIWKNVWN</sequence>
<protein>
    <submittedName>
        <fullName evidence="2">Uncharacterized protein</fullName>
    </submittedName>
</protein>
<keyword evidence="1" id="KW-0812">Transmembrane</keyword>
<reference evidence="2 3" key="1">
    <citation type="submission" date="2018-08" db="EMBL/GenBank/DDBJ databases">
        <title>A genome reference for cultivated species of the human gut microbiota.</title>
        <authorList>
            <person name="Zou Y."/>
            <person name="Xue W."/>
            <person name="Luo G."/>
        </authorList>
    </citation>
    <scope>NUCLEOTIDE SEQUENCE [LARGE SCALE GENOMIC DNA]</scope>
    <source>
        <strain evidence="2 3">AM54-25XD</strain>
    </source>
</reference>
<evidence type="ECO:0000256" key="1">
    <source>
        <dbReference type="SAM" id="Phobius"/>
    </source>
</evidence>
<keyword evidence="1" id="KW-1133">Transmembrane helix</keyword>
<feature type="transmembrane region" description="Helical" evidence="1">
    <location>
        <begin position="103"/>
        <end position="120"/>
    </location>
</feature>
<feature type="transmembrane region" description="Helical" evidence="1">
    <location>
        <begin position="65"/>
        <end position="83"/>
    </location>
</feature>
<feature type="transmembrane region" description="Helical" evidence="1">
    <location>
        <begin position="175"/>
        <end position="194"/>
    </location>
</feature>
<keyword evidence="1" id="KW-0472">Membrane</keyword>
<evidence type="ECO:0000313" key="3">
    <source>
        <dbReference type="Proteomes" id="UP000285209"/>
    </source>
</evidence>
<feature type="non-terminal residue" evidence="2">
    <location>
        <position position="195"/>
    </location>
</feature>
<dbReference type="Proteomes" id="UP000285209">
    <property type="component" value="Unassembled WGS sequence"/>
</dbReference>
<dbReference type="EMBL" id="QSDV01000101">
    <property type="protein sequence ID" value="RGZ11643.1"/>
    <property type="molecule type" value="Genomic_DNA"/>
</dbReference>
<feature type="transmembrane region" description="Helical" evidence="1">
    <location>
        <begin position="7"/>
        <end position="27"/>
    </location>
</feature>
<name>A0A413LYW0_9FIRM</name>
<accession>A0A413LYW0</accession>
<organism evidence="2 3">
    <name type="scientific">Agathobacter rectalis</name>
    <dbReference type="NCBI Taxonomy" id="39491"/>
    <lineage>
        <taxon>Bacteria</taxon>
        <taxon>Bacillati</taxon>
        <taxon>Bacillota</taxon>
        <taxon>Clostridia</taxon>
        <taxon>Lachnospirales</taxon>
        <taxon>Lachnospiraceae</taxon>
        <taxon>Agathobacter</taxon>
    </lineage>
</organism>
<feature type="transmembrane region" description="Helical" evidence="1">
    <location>
        <begin position="33"/>
        <end position="53"/>
    </location>
</feature>